<dbReference type="AlphaFoldDB" id="A0A369IC83"/>
<comment type="caution">
    <text evidence="3">The sequence shown here is derived from an EMBL/GenBank/DDBJ whole genome shotgun (WGS) entry which is preliminary data.</text>
</comment>
<protein>
    <submittedName>
        <fullName evidence="3">GTP-binding protein</fullName>
    </submittedName>
</protein>
<evidence type="ECO:0000313" key="3">
    <source>
        <dbReference type="EMBL" id="RDB06480.1"/>
    </source>
</evidence>
<evidence type="ECO:0000256" key="2">
    <source>
        <dbReference type="ARBA" id="ARBA00022737"/>
    </source>
</evidence>
<evidence type="ECO:0000256" key="1">
    <source>
        <dbReference type="ARBA" id="ARBA00022614"/>
    </source>
</evidence>
<sequence length="477" mass="55861">MSEFALRLIAENKANYQRGKKASSLDLGNCGLNELPEELFECVWLEELILSNEYWDRKVDGWSKFRNNYEYNIITQIPPAIKNLRNLKLLRMGGDNKERWKINDWTPLESLTNLQSLELCFNRITDGSFLENLTNLNSLDLRVNEIKDIQFLKKLTKLQFLELGMNLISDISILENFPRLEFLYLRNNEISDIKFIDKLKSLKFLDLSFNQIKKISLTFFENIPLEIDLHYEKFRDKEQDLASKRPLVNLEGNTIESPPFDVLNQGREFTIAYLKNKDKRPLNECKIILIGRGSVGKTSLHKRLTKQQFNPKESETHGIRKECWDEGVKTADNKVIKINFWDFGGQHIQQALHQFFYSKNTVYILVLDKRKDENPEDFLEIVRSYGHSSPVLVVYNNYIDLNSKQNIAYDLTPELDSTLRNKYPNIRQIFGVCCGQENDEGIAQLRKYLKGFIPSLDHVRETYPSNWCPHSLGRSHF</sequence>
<dbReference type="PROSITE" id="PS51450">
    <property type="entry name" value="LRR"/>
    <property type="match status" value="5"/>
</dbReference>
<dbReference type="PANTHER" id="PTHR46652">
    <property type="entry name" value="LEUCINE-RICH REPEAT AND IQ DOMAIN-CONTAINING PROTEIN 1-RELATED"/>
    <property type="match status" value="1"/>
</dbReference>
<name>A0A369IC83_9BACT</name>
<accession>A0A369IC83</accession>
<dbReference type="InterPro" id="IPR003591">
    <property type="entry name" value="Leu-rich_rpt_typical-subtyp"/>
</dbReference>
<dbReference type="InterPro" id="IPR050836">
    <property type="entry name" value="SDS22/Internalin_LRR"/>
</dbReference>
<dbReference type="NCBIfam" id="TIGR00231">
    <property type="entry name" value="small_GTP"/>
    <property type="match status" value="1"/>
</dbReference>
<dbReference type="OrthoDB" id="1148122at2"/>
<dbReference type="InterPro" id="IPR025875">
    <property type="entry name" value="Leu-rich_rpt_4"/>
</dbReference>
<dbReference type="SUPFAM" id="SSF52058">
    <property type="entry name" value="L domain-like"/>
    <property type="match status" value="1"/>
</dbReference>
<dbReference type="Gene3D" id="3.40.50.300">
    <property type="entry name" value="P-loop containing nucleotide triphosphate hydrolases"/>
    <property type="match status" value="1"/>
</dbReference>
<dbReference type="RefSeq" id="WP_114460382.1">
    <property type="nucleotide sequence ID" value="NZ_QPIW01000004.1"/>
</dbReference>
<dbReference type="Proteomes" id="UP000253141">
    <property type="component" value="Unassembled WGS sequence"/>
</dbReference>
<dbReference type="PANTHER" id="PTHR46652:SF3">
    <property type="entry name" value="LEUCINE-RICH REPEAT-CONTAINING PROTEIN 9"/>
    <property type="match status" value="1"/>
</dbReference>
<dbReference type="Pfam" id="PF08477">
    <property type="entry name" value="Roc"/>
    <property type="match status" value="1"/>
</dbReference>
<gene>
    <name evidence="3" type="ORF">DVG78_06940</name>
</gene>
<keyword evidence="4" id="KW-1185">Reference proteome</keyword>
<dbReference type="Pfam" id="PF12799">
    <property type="entry name" value="LRR_4"/>
    <property type="match status" value="2"/>
</dbReference>
<dbReference type="InterPro" id="IPR005225">
    <property type="entry name" value="Small_GTP-bd"/>
</dbReference>
<organism evidence="3 4">
    <name type="scientific">Runella aurantiaca</name>
    <dbReference type="NCBI Taxonomy" id="2282308"/>
    <lineage>
        <taxon>Bacteria</taxon>
        <taxon>Pseudomonadati</taxon>
        <taxon>Bacteroidota</taxon>
        <taxon>Cytophagia</taxon>
        <taxon>Cytophagales</taxon>
        <taxon>Spirosomataceae</taxon>
        <taxon>Runella</taxon>
    </lineage>
</organism>
<dbReference type="InterPro" id="IPR032675">
    <property type="entry name" value="LRR_dom_sf"/>
</dbReference>
<proteinExistence type="predicted"/>
<reference evidence="3 4" key="1">
    <citation type="submission" date="2018-07" db="EMBL/GenBank/DDBJ databases">
        <title>Genome analysis of Runella aurantiaca.</title>
        <authorList>
            <person name="Yang X."/>
        </authorList>
    </citation>
    <scope>NUCLEOTIDE SEQUENCE [LARGE SCALE GENOMIC DNA]</scope>
    <source>
        <strain evidence="3 4">YX9</strain>
    </source>
</reference>
<dbReference type="GO" id="GO:0005525">
    <property type="term" value="F:GTP binding"/>
    <property type="evidence" value="ECO:0007669"/>
    <property type="project" value="InterPro"/>
</dbReference>
<evidence type="ECO:0000313" key="4">
    <source>
        <dbReference type="Proteomes" id="UP000253141"/>
    </source>
</evidence>
<dbReference type="InterPro" id="IPR027417">
    <property type="entry name" value="P-loop_NTPase"/>
</dbReference>
<keyword evidence="2" id="KW-0677">Repeat</keyword>
<dbReference type="InterPro" id="IPR001611">
    <property type="entry name" value="Leu-rich_rpt"/>
</dbReference>
<dbReference type="PRINTS" id="PR00449">
    <property type="entry name" value="RASTRNSFRMNG"/>
</dbReference>
<dbReference type="SMART" id="SM00369">
    <property type="entry name" value="LRR_TYP"/>
    <property type="match status" value="6"/>
</dbReference>
<dbReference type="SMART" id="SM00175">
    <property type="entry name" value="RAB"/>
    <property type="match status" value="1"/>
</dbReference>
<dbReference type="SUPFAM" id="SSF52540">
    <property type="entry name" value="P-loop containing nucleoside triphosphate hydrolases"/>
    <property type="match status" value="1"/>
</dbReference>
<dbReference type="SMART" id="SM00365">
    <property type="entry name" value="LRR_SD22"/>
    <property type="match status" value="5"/>
</dbReference>
<keyword evidence="1" id="KW-0433">Leucine-rich repeat</keyword>
<dbReference type="EMBL" id="QPIW01000004">
    <property type="protein sequence ID" value="RDB06480.1"/>
    <property type="molecule type" value="Genomic_DNA"/>
</dbReference>
<dbReference type="Gene3D" id="3.80.10.10">
    <property type="entry name" value="Ribonuclease Inhibitor"/>
    <property type="match status" value="1"/>
</dbReference>